<feature type="chain" id="PRO_5040998609" description="Conjugal transfer protein TrbC" evidence="2">
    <location>
        <begin position="20"/>
        <end position="101"/>
    </location>
</feature>
<evidence type="ECO:0000256" key="2">
    <source>
        <dbReference type="SAM" id="SignalP"/>
    </source>
</evidence>
<keyword evidence="4" id="KW-1185">Reference proteome</keyword>
<keyword evidence="1" id="KW-0472">Membrane</keyword>
<sequence length="101" mass="10790">MIRLLTLPLMWLLSAPAFARVSLGTSTGPFGQVVAFFQAIVDFLGGPGTLFVVFMALCCGIALWVFMPKQAGSALGWVFRGCIGAIALFSIGTVITWIQSF</sequence>
<keyword evidence="1" id="KW-1133">Transmembrane helix</keyword>
<keyword evidence="1" id="KW-0812">Transmembrane</keyword>
<evidence type="ECO:0000256" key="1">
    <source>
        <dbReference type="SAM" id="Phobius"/>
    </source>
</evidence>
<dbReference type="RefSeq" id="WP_265677351.1">
    <property type="nucleotide sequence ID" value="NZ_JAKRRY010000045.1"/>
</dbReference>
<organism evidence="3 4">
    <name type="scientific">Vibrio qingdaonensis</name>
    <dbReference type="NCBI Taxonomy" id="2829491"/>
    <lineage>
        <taxon>Bacteria</taxon>
        <taxon>Pseudomonadati</taxon>
        <taxon>Pseudomonadota</taxon>
        <taxon>Gammaproteobacteria</taxon>
        <taxon>Vibrionales</taxon>
        <taxon>Vibrionaceae</taxon>
        <taxon>Vibrio</taxon>
    </lineage>
</organism>
<feature type="transmembrane region" description="Helical" evidence="1">
    <location>
        <begin position="77"/>
        <end position="98"/>
    </location>
</feature>
<keyword evidence="2" id="KW-0732">Signal</keyword>
<feature type="signal peptide" evidence="2">
    <location>
        <begin position="1"/>
        <end position="19"/>
    </location>
</feature>
<accession>A0A9X3HYT6</accession>
<evidence type="ECO:0000313" key="4">
    <source>
        <dbReference type="Proteomes" id="UP001155587"/>
    </source>
</evidence>
<feature type="transmembrane region" description="Helical" evidence="1">
    <location>
        <begin position="43"/>
        <end position="65"/>
    </location>
</feature>
<dbReference type="EMBL" id="JAKRRY010000045">
    <property type="protein sequence ID" value="MCW8348739.1"/>
    <property type="molecule type" value="Genomic_DNA"/>
</dbReference>
<name>A0A9X3HYT6_9VIBR</name>
<evidence type="ECO:0000313" key="3">
    <source>
        <dbReference type="EMBL" id="MCW8348739.1"/>
    </source>
</evidence>
<dbReference type="AlphaFoldDB" id="A0A9X3HYT6"/>
<proteinExistence type="predicted"/>
<gene>
    <name evidence="3" type="ORF">MD535_22375</name>
</gene>
<reference evidence="3" key="1">
    <citation type="submission" date="2022-02" db="EMBL/GenBank/DDBJ databases">
        <title>Vibrio sp. nov, a new bacterium isolated from seawater.</title>
        <authorList>
            <person name="Yuan Y."/>
        </authorList>
    </citation>
    <scope>NUCLEOTIDE SEQUENCE</scope>
    <source>
        <strain evidence="3">ZSDZ65</strain>
    </source>
</reference>
<comment type="caution">
    <text evidence="3">The sequence shown here is derived from an EMBL/GenBank/DDBJ whole genome shotgun (WGS) entry which is preliminary data.</text>
</comment>
<protein>
    <recommendedName>
        <fullName evidence="5">Conjugal transfer protein TrbC</fullName>
    </recommendedName>
</protein>
<dbReference type="Proteomes" id="UP001155587">
    <property type="component" value="Unassembled WGS sequence"/>
</dbReference>
<evidence type="ECO:0008006" key="5">
    <source>
        <dbReference type="Google" id="ProtNLM"/>
    </source>
</evidence>